<dbReference type="SUPFAM" id="SSF52317">
    <property type="entry name" value="Class I glutamine amidotransferase-like"/>
    <property type="match status" value="1"/>
</dbReference>
<dbReference type="PIRSF" id="PIRSF030013">
    <property type="entry name" value="ThuA"/>
    <property type="match status" value="1"/>
</dbReference>
<accession>A0A2Z4ADZ0</accession>
<dbReference type="EMBL" id="CP029803">
    <property type="protein sequence ID" value="AWT59106.1"/>
    <property type="molecule type" value="Genomic_DNA"/>
</dbReference>
<dbReference type="InterPro" id="IPR029010">
    <property type="entry name" value="ThuA-like"/>
</dbReference>
<proteinExistence type="predicted"/>
<organism evidence="2 3">
    <name type="scientific">Candidatus Moanibacter tarae</name>
    <dbReference type="NCBI Taxonomy" id="2200854"/>
    <lineage>
        <taxon>Bacteria</taxon>
        <taxon>Pseudomonadati</taxon>
        <taxon>Verrucomicrobiota</taxon>
        <taxon>Opitutia</taxon>
        <taxon>Puniceicoccales</taxon>
        <taxon>Puniceicoccales incertae sedis</taxon>
        <taxon>Candidatus Moanibacter</taxon>
    </lineage>
</organism>
<gene>
    <name evidence="2" type="ORF">DF168_00283</name>
</gene>
<dbReference type="InterPro" id="IPR009381">
    <property type="entry name" value="Trehalose_catabolism_ThuA_prok"/>
</dbReference>
<name>A0A2Z4ADZ0_9BACT</name>
<evidence type="ECO:0000313" key="2">
    <source>
        <dbReference type="EMBL" id="AWT59106.1"/>
    </source>
</evidence>
<dbReference type="Gene3D" id="3.40.50.880">
    <property type="match status" value="1"/>
</dbReference>
<reference evidence="2 3" key="1">
    <citation type="submission" date="2018-06" db="EMBL/GenBank/DDBJ databases">
        <title>Draft Genome Sequence of a Novel Marine Bacterium Related to the Verrucomicrobia.</title>
        <authorList>
            <person name="Vosseberg J."/>
            <person name="Martijn J."/>
            <person name="Ettema T.J.G."/>
        </authorList>
    </citation>
    <scope>NUCLEOTIDE SEQUENCE [LARGE SCALE GENOMIC DNA]</scope>
    <source>
        <strain evidence="2">TARA_B100001123</strain>
    </source>
</reference>
<evidence type="ECO:0000313" key="3">
    <source>
        <dbReference type="Proteomes" id="UP000247465"/>
    </source>
</evidence>
<protein>
    <recommendedName>
        <fullName evidence="1">ThuA-like domain-containing protein</fullName>
    </recommendedName>
</protein>
<dbReference type="InterPro" id="IPR029062">
    <property type="entry name" value="Class_I_gatase-like"/>
</dbReference>
<dbReference type="Proteomes" id="UP000247465">
    <property type="component" value="Chromosome"/>
</dbReference>
<sequence>MSQIRVTIYNEFVHEKTSESVAKIYPEGIHGAIANHLHGDPDIITQIATLEMPEHGLSEDVLTGTDVLIWWGHAAHGQVNDSVVDRVQRRVLEGMGLIVLHSSHFSKVFKQLMGTGCGLFWREAEERERLWVVNPSHPITEGIGSYIELPCAEMYGEYFDIPNPDELIFISWFEGGDIFRSGCTWHRGKGRIFYFRPGHETYPIYYNEEILRVLTNSVKWATLKGNTQPLEPSKCVNIKEPLEKISSKDYHKSTIKHPSETRI</sequence>
<dbReference type="Pfam" id="PF06283">
    <property type="entry name" value="ThuA"/>
    <property type="match status" value="1"/>
</dbReference>
<feature type="domain" description="ThuA-like" evidence="1">
    <location>
        <begin position="5"/>
        <end position="221"/>
    </location>
</feature>
<dbReference type="AlphaFoldDB" id="A0A2Z4ADZ0"/>
<dbReference type="KEGG" id="mtar:DF168_00283"/>
<evidence type="ECO:0000259" key="1">
    <source>
        <dbReference type="Pfam" id="PF06283"/>
    </source>
</evidence>